<evidence type="ECO:0000313" key="5">
    <source>
        <dbReference type="Proteomes" id="UP000598271"/>
    </source>
</evidence>
<dbReference type="PANTHER" id="PTHR43240">
    <property type="entry name" value="1,4-DIHYDROXY-2-NAPHTHOYL-COA THIOESTERASE 1"/>
    <property type="match status" value="1"/>
</dbReference>
<name>A0A8J3D555_9BACT</name>
<dbReference type="RefSeq" id="WP_189565669.1">
    <property type="nucleotide sequence ID" value="NZ_BMXF01000003.1"/>
</dbReference>
<dbReference type="AlphaFoldDB" id="A0A8J3D555"/>
<dbReference type="Pfam" id="PF03061">
    <property type="entry name" value="4HBT"/>
    <property type="match status" value="1"/>
</dbReference>
<dbReference type="GO" id="GO:0005829">
    <property type="term" value="C:cytosol"/>
    <property type="evidence" value="ECO:0007669"/>
    <property type="project" value="TreeGrafter"/>
</dbReference>
<dbReference type="GO" id="GO:0061522">
    <property type="term" value="F:1,4-dihydroxy-2-naphthoyl-CoA thioesterase activity"/>
    <property type="evidence" value="ECO:0007669"/>
    <property type="project" value="TreeGrafter"/>
</dbReference>
<proteinExistence type="inferred from homology"/>
<protein>
    <submittedName>
        <fullName evidence="4">4-hydroxybenzoyl-CoA thioesterase</fullName>
    </submittedName>
</protein>
<dbReference type="PANTHER" id="PTHR43240:SF5">
    <property type="entry name" value="1,4-DIHYDROXY-2-NAPHTHOYL-COA THIOESTERASE 1"/>
    <property type="match status" value="1"/>
</dbReference>
<keyword evidence="2" id="KW-0378">Hydrolase</keyword>
<dbReference type="Gene3D" id="3.10.129.10">
    <property type="entry name" value="Hotdog Thioesterase"/>
    <property type="match status" value="1"/>
</dbReference>
<dbReference type="SUPFAM" id="SSF54637">
    <property type="entry name" value="Thioesterase/thiol ester dehydrase-isomerase"/>
    <property type="match status" value="1"/>
</dbReference>
<gene>
    <name evidence="4" type="ORF">GCM10007390_33520</name>
</gene>
<dbReference type="InterPro" id="IPR003736">
    <property type="entry name" value="PAAI_dom"/>
</dbReference>
<evidence type="ECO:0000256" key="2">
    <source>
        <dbReference type="ARBA" id="ARBA00022801"/>
    </source>
</evidence>
<keyword evidence="5" id="KW-1185">Reference proteome</keyword>
<dbReference type="InterPro" id="IPR006683">
    <property type="entry name" value="Thioestr_dom"/>
</dbReference>
<comment type="caution">
    <text evidence="4">The sequence shown here is derived from an EMBL/GenBank/DDBJ whole genome shotgun (WGS) entry which is preliminary data.</text>
</comment>
<accession>A0A8J3D555</accession>
<evidence type="ECO:0000256" key="1">
    <source>
        <dbReference type="ARBA" id="ARBA00008324"/>
    </source>
</evidence>
<dbReference type="CDD" id="cd03443">
    <property type="entry name" value="PaaI_thioesterase"/>
    <property type="match status" value="1"/>
</dbReference>
<feature type="domain" description="Thioesterase" evidence="3">
    <location>
        <begin position="49"/>
        <end position="128"/>
    </location>
</feature>
<dbReference type="EMBL" id="BMXF01000003">
    <property type="protein sequence ID" value="GHB76839.1"/>
    <property type="molecule type" value="Genomic_DNA"/>
</dbReference>
<dbReference type="InterPro" id="IPR029069">
    <property type="entry name" value="HotDog_dom_sf"/>
</dbReference>
<organism evidence="4 5">
    <name type="scientific">Persicitalea jodogahamensis</name>
    <dbReference type="NCBI Taxonomy" id="402147"/>
    <lineage>
        <taxon>Bacteria</taxon>
        <taxon>Pseudomonadati</taxon>
        <taxon>Bacteroidota</taxon>
        <taxon>Cytophagia</taxon>
        <taxon>Cytophagales</taxon>
        <taxon>Spirosomataceae</taxon>
        <taxon>Persicitalea</taxon>
    </lineage>
</organism>
<dbReference type="Proteomes" id="UP000598271">
    <property type="component" value="Unassembled WGS sequence"/>
</dbReference>
<evidence type="ECO:0000313" key="4">
    <source>
        <dbReference type="EMBL" id="GHB76839.1"/>
    </source>
</evidence>
<sequence>MFNKSFDLGFLRNLNPNTIDKQLGIEFTEIGEDFITAKMPVDHRTHQPFGILHGGASVVLAESLGSVASLLSLPDPEKQRAVGLEISANHIRAVREGWVYGRVTALHVGRSTHVWDIKITNEAGKLVCVSRLTVAVIDAK</sequence>
<evidence type="ECO:0000259" key="3">
    <source>
        <dbReference type="Pfam" id="PF03061"/>
    </source>
</evidence>
<comment type="similarity">
    <text evidence="1">Belongs to the thioesterase PaaI family.</text>
</comment>
<reference evidence="4 5" key="1">
    <citation type="journal article" date="2014" name="Int. J. Syst. Evol. Microbiol.">
        <title>Complete genome sequence of Corynebacterium casei LMG S-19264T (=DSM 44701T), isolated from a smear-ripened cheese.</title>
        <authorList>
            <consortium name="US DOE Joint Genome Institute (JGI-PGF)"/>
            <person name="Walter F."/>
            <person name="Albersmeier A."/>
            <person name="Kalinowski J."/>
            <person name="Ruckert C."/>
        </authorList>
    </citation>
    <scope>NUCLEOTIDE SEQUENCE [LARGE SCALE GENOMIC DNA]</scope>
    <source>
        <strain evidence="4 5">KCTC 12866</strain>
    </source>
</reference>
<dbReference type="NCBIfam" id="TIGR00369">
    <property type="entry name" value="unchar_dom_1"/>
    <property type="match status" value="1"/>
</dbReference>